<dbReference type="HOGENOM" id="CLU_1160438_0_0_9"/>
<keyword evidence="5" id="KW-1185">Reference proteome</keyword>
<dbReference type="RefSeq" id="WP_006193165.1">
    <property type="nucleotide sequence ID" value="NC_015437.1"/>
</dbReference>
<dbReference type="Proteomes" id="UP000011124">
    <property type="component" value="Chromosome"/>
</dbReference>
<feature type="transmembrane region" description="Helical" evidence="1">
    <location>
        <begin position="181"/>
        <end position="200"/>
    </location>
</feature>
<evidence type="ECO:0000313" key="2">
    <source>
        <dbReference type="EMBL" id="AEB99637.1"/>
    </source>
</evidence>
<evidence type="ECO:0000313" key="5">
    <source>
        <dbReference type="Proteomes" id="UP000011124"/>
    </source>
</evidence>
<sequence length="239" mass="27944">MKLLKQLRCKVQAIRKRPEVYVRHYALALVLRGMLIFLEVVLLRLFYVPLRFADLSTREIVQYIRKLDFNVWGWFKGALGKCLEVKNWLQGLGNFASLPEALRHLNTRLYAWLQWKREAILSFCRMLREPRKLGKCVRDFVRRHFRNRRMVRRGAVRMILGIILAKLLTVLYVAFAGAALFSVWGFDCLFMILGFLQLAATRIAHALGRVIEHHIFLVQQGVDFAGERKGMISLGKRDD</sequence>
<dbReference type="EMBL" id="ACKP02000044">
    <property type="protein sequence ID" value="EEX76756.1"/>
    <property type="molecule type" value="Genomic_DNA"/>
</dbReference>
<feature type="transmembrane region" description="Helical" evidence="1">
    <location>
        <begin position="25"/>
        <end position="47"/>
    </location>
</feature>
<dbReference type="EMBL" id="CP002637">
    <property type="protein sequence ID" value="AEB99637.1"/>
    <property type="molecule type" value="Genomic_DNA"/>
</dbReference>
<gene>
    <name evidence="2" type="ordered locus">Selsp_0668</name>
    <name evidence="3" type="ORF">SELSPUOL_01862</name>
</gene>
<evidence type="ECO:0000313" key="3">
    <source>
        <dbReference type="EMBL" id="EEX76756.1"/>
    </source>
</evidence>
<feature type="transmembrane region" description="Helical" evidence="1">
    <location>
        <begin position="155"/>
        <end position="175"/>
    </location>
</feature>
<dbReference type="Proteomes" id="UP000003505">
    <property type="component" value="Unassembled WGS sequence"/>
</dbReference>
<name>C9LWK8_SELS3</name>
<dbReference type="eggNOG" id="ENOG5034B44">
    <property type="taxonomic scope" value="Bacteria"/>
</dbReference>
<keyword evidence="1" id="KW-1133">Transmembrane helix</keyword>
<dbReference type="AlphaFoldDB" id="C9LWK8"/>
<organism evidence="3 4">
    <name type="scientific">Selenomonas sputigena (strain ATCC 35185 / DSM 20758 / CCUG 44933 / VPI D19B-28)</name>
    <dbReference type="NCBI Taxonomy" id="546271"/>
    <lineage>
        <taxon>Bacteria</taxon>
        <taxon>Bacillati</taxon>
        <taxon>Bacillota</taxon>
        <taxon>Negativicutes</taxon>
        <taxon>Selenomonadales</taxon>
        <taxon>Selenomonadaceae</taxon>
        <taxon>Selenomonas</taxon>
    </lineage>
</organism>
<dbReference type="OrthoDB" id="9966378at2"/>
<accession>C9LWK8</accession>
<keyword evidence="1" id="KW-0472">Membrane</keyword>
<reference evidence="2 5" key="2">
    <citation type="submission" date="2011-04" db="EMBL/GenBank/DDBJ databases">
        <title>The complete genome of Selenomonas sputigena DSM 20758.</title>
        <authorList>
            <consortium name="US DOE Joint Genome Institute (JGI-PGF)"/>
            <person name="Lucas S."/>
            <person name="Copeland A."/>
            <person name="Lapidus A."/>
            <person name="Bruce D."/>
            <person name="Goodwin L."/>
            <person name="Pitluck S."/>
            <person name="Peters L."/>
            <person name="Kyrpides N."/>
            <person name="Mavromatis K."/>
            <person name="Ivanova N."/>
            <person name="Ovchinnikova G."/>
            <person name="Teshima H."/>
            <person name="Detter J.C."/>
            <person name="Tapia R."/>
            <person name="Han C."/>
            <person name="Land M."/>
            <person name="Hauser L."/>
            <person name="Markowitz V."/>
            <person name="Cheng J.-F."/>
            <person name="Hugenholtz P."/>
            <person name="Woyke T."/>
            <person name="Wu D."/>
            <person name="Gronow S."/>
            <person name="Wellnitz S."/>
            <person name="Schneider S."/>
            <person name="Klenk H.-P."/>
            <person name="Eisen J.A."/>
        </authorList>
    </citation>
    <scope>NUCLEOTIDE SEQUENCE [LARGE SCALE GENOMIC DNA]</scope>
    <source>
        <strain evidence="2">ATCC 35185</strain>
        <strain evidence="5">ATCC 35185 / DSM 20758 / VPI D19B-28</strain>
    </source>
</reference>
<dbReference type="KEGG" id="ssg:Selsp_0668"/>
<proteinExistence type="predicted"/>
<protein>
    <submittedName>
        <fullName evidence="3">Uncharacterized protein</fullName>
    </submittedName>
</protein>
<reference evidence="3 4" key="1">
    <citation type="submission" date="2009-09" db="EMBL/GenBank/DDBJ databases">
        <authorList>
            <person name="Weinstock G."/>
            <person name="Sodergren E."/>
            <person name="Clifton S."/>
            <person name="Fulton L."/>
            <person name="Fulton B."/>
            <person name="Courtney L."/>
            <person name="Fronick C."/>
            <person name="Harrison M."/>
            <person name="Strong C."/>
            <person name="Farmer C."/>
            <person name="Delahaunty K."/>
            <person name="Markovic C."/>
            <person name="Hall O."/>
            <person name="Minx P."/>
            <person name="Tomlinson C."/>
            <person name="Mitreva M."/>
            <person name="Nelson J."/>
            <person name="Hou S."/>
            <person name="Wollam A."/>
            <person name="Pepin K.H."/>
            <person name="Johnson M."/>
            <person name="Bhonagiri V."/>
            <person name="Nash W.E."/>
            <person name="Warren W."/>
            <person name="Chinwalla A."/>
            <person name="Mardis E.R."/>
            <person name="Wilson R.K."/>
        </authorList>
    </citation>
    <scope>NUCLEOTIDE SEQUENCE [LARGE SCALE GENOMIC DNA]</scope>
    <source>
        <strain evidence="3">ATCC 35185</strain>
        <strain evidence="4">ATCC 35185 / DSM 20758 / VPI D19B-28</strain>
    </source>
</reference>
<evidence type="ECO:0000256" key="1">
    <source>
        <dbReference type="SAM" id="Phobius"/>
    </source>
</evidence>
<evidence type="ECO:0000313" key="4">
    <source>
        <dbReference type="Proteomes" id="UP000003505"/>
    </source>
</evidence>
<keyword evidence="1" id="KW-0812">Transmembrane</keyword>